<protein>
    <submittedName>
        <fullName evidence="8">MFS transporter</fullName>
    </submittedName>
</protein>
<dbReference type="RefSeq" id="WP_098274196.1">
    <property type="nucleotide sequence ID" value="NZ_NTRC01000002.1"/>
</dbReference>
<dbReference type="EMBL" id="NTRC01000002">
    <property type="protein sequence ID" value="PFD24853.1"/>
    <property type="molecule type" value="Genomic_DNA"/>
</dbReference>
<evidence type="ECO:0000259" key="7">
    <source>
        <dbReference type="PROSITE" id="PS50850"/>
    </source>
</evidence>
<feature type="transmembrane region" description="Helical" evidence="6">
    <location>
        <begin position="79"/>
        <end position="96"/>
    </location>
</feature>
<proteinExistence type="predicted"/>
<comment type="caution">
    <text evidence="8">The sequence shown here is derived from an EMBL/GenBank/DDBJ whole genome shotgun (WGS) entry which is preliminary data.</text>
</comment>
<evidence type="ECO:0000313" key="9">
    <source>
        <dbReference type="Proteomes" id="UP000219743"/>
    </source>
</evidence>
<keyword evidence="4 6" id="KW-1133">Transmembrane helix</keyword>
<dbReference type="PROSITE" id="PS50850">
    <property type="entry name" value="MFS"/>
    <property type="match status" value="1"/>
</dbReference>
<evidence type="ECO:0000256" key="5">
    <source>
        <dbReference type="ARBA" id="ARBA00023136"/>
    </source>
</evidence>
<feature type="transmembrane region" description="Helical" evidence="6">
    <location>
        <begin position="213"/>
        <end position="233"/>
    </location>
</feature>
<gene>
    <name evidence="8" type="ORF">CN263_03700</name>
</gene>
<feature type="transmembrane region" description="Helical" evidence="6">
    <location>
        <begin position="245"/>
        <end position="266"/>
    </location>
</feature>
<feature type="transmembrane region" description="Helical" evidence="6">
    <location>
        <begin position="365"/>
        <end position="385"/>
    </location>
</feature>
<feature type="transmembrane region" description="Helical" evidence="6">
    <location>
        <begin position="136"/>
        <end position="159"/>
    </location>
</feature>
<dbReference type="InterPro" id="IPR010645">
    <property type="entry name" value="MFS_4"/>
</dbReference>
<feature type="transmembrane region" description="Helical" evidence="6">
    <location>
        <begin position="51"/>
        <end position="72"/>
    </location>
</feature>
<comment type="subcellular location">
    <subcellularLocation>
        <location evidence="1">Cell membrane</location>
        <topology evidence="1">Multi-pass membrane protein</topology>
    </subcellularLocation>
</comment>
<dbReference type="InterPro" id="IPR036259">
    <property type="entry name" value="MFS_trans_sf"/>
</dbReference>
<dbReference type="GO" id="GO:0022857">
    <property type="term" value="F:transmembrane transporter activity"/>
    <property type="evidence" value="ECO:0007669"/>
    <property type="project" value="InterPro"/>
</dbReference>
<evidence type="ECO:0000256" key="3">
    <source>
        <dbReference type="ARBA" id="ARBA00022692"/>
    </source>
</evidence>
<feature type="transmembrane region" description="Helical" evidence="6">
    <location>
        <begin position="302"/>
        <end position="320"/>
    </location>
</feature>
<evidence type="ECO:0000256" key="2">
    <source>
        <dbReference type="ARBA" id="ARBA00022448"/>
    </source>
</evidence>
<feature type="transmembrane region" description="Helical" evidence="6">
    <location>
        <begin position="332"/>
        <end position="359"/>
    </location>
</feature>
<dbReference type="SUPFAM" id="SSF103473">
    <property type="entry name" value="MFS general substrate transporter"/>
    <property type="match status" value="1"/>
</dbReference>
<dbReference type="InterPro" id="IPR020846">
    <property type="entry name" value="MFS_dom"/>
</dbReference>
<keyword evidence="2" id="KW-0813">Transport</keyword>
<dbReference type="Proteomes" id="UP000219743">
    <property type="component" value="Unassembled WGS sequence"/>
</dbReference>
<organism evidence="8 9">
    <name type="scientific">Bacillus cereus</name>
    <dbReference type="NCBI Taxonomy" id="1396"/>
    <lineage>
        <taxon>Bacteria</taxon>
        <taxon>Bacillati</taxon>
        <taxon>Bacillota</taxon>
        <taxon>Bacilli</taxon>
        <taxon>Bacillales</taxon>
        <taxon>Bacillaceae</taxon>
        <taxon>Bacillus</taxon>
        <taxon>Bacillus cereus group</taxon>
    </lineage>
</organism>
<feature type="transmembrane region" description="Helical" evidence="6">
    <location>
        <begin position="278"/>
        <end position="296"/>
    </location>
</feature>
<accession>A0A9X6VPH2</accession>
<reference evidence="8 9" key="1">
    <citation type="submission" date="2017-09" db="EMBL/GenBank/DDBJ databases">
        <title>Large-scale bioinformatics analysis of Bacillus genomes uncovers conserved roles of natural products in bacterial physiology.</title>
        <authorList>
            <consortium name="Agbiome Team Llc"/>
            <person name="Bleich R.M."/>
            <person name="Kirk G.J."/>
            <person name="Santa Maria K.C."/>
            <person name="Allen S.E."/>
            <person name="Farag S."/>
            <person name="Shank E.A."/>
            <person name="Bowers A."/>
        </authorList>
    </citation>
    <scope>NUCLEOTIDE SEQUENCE [LARGE SCALE GENOMIC DNA]</scope>
    <source>
        <strain evidence="8 9">AFS024404</strain>
    </source>
</reference>
<feature type="transmembrane region" description="Helical" evidence="6">
    <location>
        <begin position="9"/>
        <end position="31"/>
    </location>
</feature>
<feature type="domain" description="Major facilitator superfamily (MFS) profile" evidence="7">
    <location>
        <begin position="9"/>
        <end position="392"/>
    </location>
</feature>
<name>A0A9X6VPH2_BACCE</name>
<feature type="transmembrane region" description="Helical" evidence="6">
    <location>
        <begin position="102"/>
        <end position="129"/>
    </location>
</feature>
<evidence type="ECO:0000313" key="8">
    <source>
        <dbReference type="EMBL" id="PFD24853.1"/>
    </source>
</evidence>
<dbReference type="Gene3D" id="1.20.1250.20">
    <property type="entry name" value="MFS general substrate transporter like domains"/>
    <property type="match status" value="2"/>
</dbReference>
<dbReference type="PANTHER" id="PTHR23537">
    <property type="match status" value="1"/>
</dbReference>
<dbReference type="Pfam" id="PF06779">
    <property type="entry name" value="MFS_4"/>
    <property type="match status" value="1"/>
</dbReference>
<evidence type="ECO:0000256" key="4">
    <source>
        <dbReference type="ARBA" id="ARBA00022989"/>
    </source>
</evidence>
<evidence type="ECO:0000256" key="6">
    <source>
        <dbReference type="SAM" id="Phobius"/>
    </source>
</evidence>
<dbReference type="AlphaFoldDB" id="A0A9X6VPH2"/>
<dbReference type="GO" id="GO:0005886">
    <property type="term" value="C:plasma membrane"/>
    <property type="evidence" value="ECO:0007669"/>
    <property type="project" value="UniProtKB-SubCell"/>
</dbReference>
<keyword evidence="5 6" id="KW-0472">Membrane</keyword>
<evidence type="ECO:0000256" key="1">
    <source>
        <dbReference type="ARBA" id="ARBA00004651"/>
    </source>
</evidence>
<sequence>MKERNESHFWLFVLTGMFLIITTTGFARMAYGIILPFMQEGLHLSTAQSGMLGTILFLGYLLTVGTSGIFTIRFGAKSVLLIGSWLVVVSLLALAFVYSFWLVAICMLCAGAGSALVYTPLMSITVGWFPNKRGTVMGLLLSGAGIGMLFSGIIVPYVVRTFPEYSWRGVWFLFGVITCIVVCIASIILRNPDVTEDEEKGNHKSFLWKTKELYVIAWMYFIVGIVYLIPNLYQTSFMIDSGISAAMSGTIYAIAGMFSIVGAPIWGLISDRIGIKKALCIALILAVIGDVVPILFGNIMGFIVSAIIWGSSLGGILLLIQVAASKQVSQKYVSMAISFISVFYAVGQMIGPGLAGWIIGTSGYTAAYGLGAFGFFICICICMGLRLKRGNLTNSAYLEK</sequence>
<dbReference type="PANTHER" id="PTHR23537:SF1">
    <property type="entry name" value="SUGAR TRANSPORTER"/>
    <property type="match status" value="1"/>
</dbReference>
<keyword evidence="3 6" id="KW-0812">Transmembrane</keyword>
<feature type="transmembrane region" description="Helical" evidence="6">
    <location>
        <begin position="171"/>
        <end position="192"/>
    </location>
</feature>